<gene>
    <name evidence="1" type="ORF">ACH5RR_002997</name>
</gene>
<protein>
    <submittedName>
        <fullName evidence="1">Uncharacterized protein</fullName>
    </submittedName>
</protein>
<proteinExistence type="predicted"/>
<accession>A0ABD3ATL5</accession>
<dbReference type="AlphaFoldDB" id="A0ABD3ATL5"/>
<dbReference type="EMBL" id="JBJUIK010000002">
    <property type="protein sequence ID" value="KAL3534536.1"/>
    <property type="molecule type" value="Genomic_DNA"/>
</dbReference>
<evidence type="ECO:0000313" key="2">
    <source>
        <dbReference type="Proteomes" id="UP001630127"/>
    </source>
</evidence>
<organism evidence="1 2">
    <name type="scientific">Cinchona calisaya</name>
    <dbReference type="NCBI Taxonomy" id="153742"/>
    <lineage>
        <taxon>Eukaryota</taxon>
        <taxon>Viridiplantae</taxon>
        <taxon>Streptophyta</taxon>
        <taxon>Embryophyta</taxon>
        <taxon>Tracheophyta</taxon>
        <taxon>Spermatophyta</taxon>
        <taxon>Magnoliopsida</taxon>
        <taxon>eudicotyledons</taxon>
        <taxon>Gunneridae</taxon>
        <taxon>Pentapetalae</taxon>
        <taxon>asterids</taxon>
        <taxon>lamiids</taxon>
        <taxon>Gentianales</taxon>
        <taxon>Rubiaceae</taxon>
        <taxon>Cinchonoideae</taxon>
        <taxon>Cinchoneae</taxon>
        <taxon>Cinchona</taxon>
    </lineage>
</organism>
<keyword evidence="2" id="KW-1185">Reference proteome</keyword>
<evidence type="ECO:0000313" key="1">
    <source>
        <dbReference type="EMBL" id="KAL3534536.1"/>
    </source>
</evidence>
<name>A0ABD3ATL5_9GENT</name>
<dbReference type="Proteomes" id="UP001630127">
    <property type="component" value="Unassembled WGS sequence"/>
</dbReference>
<reference evidence="1 2" key="1">
    <citation type="submission" date="2024-11" db="EMBL/GenBank/DDBJ databases">
        <title>A near-complete genome assembly of Cinchona calisaya.</title>
        <authorList>
            <person name="Lian D.C."/>
            <person name="Zhao X.W."/>
            <person name="Wei L."/>
        </authorList>
    </citation>
    <scope>NUCLEOTIDE SEQUENCE [LARGE SCALE GENOMIC DNA]</scope>
    <source>
        <tissue evidence="1">Nenye</tissue>
    </source>
</reference>
<comment type="caution">
    <text evidence="1">The sequence shown here is derived from an EMBL/GenBank/DDBJ whole genome shotgun (WGS) entry which is preliminary data.</text>
</comment>
<sequence length="132" mass="15282">MFHYHENKQKWRKAPRYAFTGQQKVSLSIRSLKATSPRGKKIQRLHKGKKIWFSEKRNFIVGALMGESTRNSNFTIRVMAPNKSSGPKRYLKIKIAKPLNSKDAKIAKFLTFNDKYHTVSLDGLNIVKVLTF</sequence>